<protein>
    <submittedName>
        <fullName evidence="2">(Mediterranean fruit fly) hypothetical protein</fullName>
    </submittedName>
</protein>
<evidence type="ECO:0000256" key="1">
    <source>
        <dbReference type="SAM" id="Coils"/>
    </source>
</evidence>
<keyword evidence="3" id="KW-1185">Reference proteome</keyword>
<evidence type="ECO:0000313" key="2">
    <source>
        <dbReference type="EMBL" id="CAD7001955.1"/>
    </source>
</evidence>
<organism evidence="2 3">
    <name type="scientific">Ceratitis capitata</name>
    <name type="common">Mediterranean fruit fly</name>
    <name type="synonym">Tephritis capitata</name>
    <dbReference type="NCBI Taxonomy" id="7213"/>
    <lineage>
        <taxon>Eukaryota</taxon>
        <taxon>Metazoa</taxon>
        <taxon>Ecdysozoa</taxon>
        <taxon>Arthropoda</taxon>
        <taxon>Hexapoda</taxon>
        <taxon>Insecta</taxon>
        <taxon>Pterygota</taxon>
        <taxon>Neoptera</taxon>
        <taxon>Endopterygota</taxon>
        <taxon>Diptera</taxon>
        <taxon>Brachycera</taxon>
        <taxon>Muscomorpha</taxon>
        <taxon>Tephritoidea</taxon>
        <taxon>Tephritidae</taxon>
        <taxon>Ceratitis</taxon>
        <taxon>Ceratitis</taxon>
    </lineage>
</organism>
<sequence>MTEGHQIIKEELEDQISRFEKYASRSKEEIKNEVSEIFLQTLEKEYKSLDKIYEEYLSISRDMQYLMDECEGEMHYIRMEWFLNITENSHRRQVLFVMAYV</sequence>
<comment type="caution">
    <text evidence="2">The sequence shown here is derived from an EMBL/GenBank/DDBJ whole genome shotgun (WGS) entry which is preliminary data.</text>
</comment>
<name>A0A811UVD7_CERCA</name>
<gene>
    <name evidence="2" type="ORF">CCAP1982_LOCUS10442</name>
</gene>
<reference evidence="2" key="1">
    <citation type="submission" date="2020-11" db="EMBL/GenBank/DDBJ databases">
        <authorList>
            <person name="Whitehead M."/>
        </authorList>
    </citation>
    <scope>NUCLEOTIDE SEQUENCE</scope>
    <source>
        <strain evidence="2">EGII</strain>
    </source>
</reference>
<dbReference type="EMBL" id="CAJHJT010000023">
    <property type="protein sequence ID" value="CAD7001955.1"/>
    <property type="molecule type" value="Genomic_DNA"/>
</dbReference>
<keyword evidence="1" id="KW-0175">Coiled coil</keyword>
<dbReference type="Proteomes" id="UP000606786">
    <property type="component" value="Unassembled WGS sequence"/>
</dbReference>
<evidence type="ECO:0000313" key="3">
    <source>
        <dbReference type="Proteomes" id="UP000606786"/>
    </source>
</evidence>
<proteinExistence type="predicted"/>
<accession>A0A811UVD7</accession>
<dbReference type="AlphaFoldDB" id="A0A811UVD7"/>
<feature type="coiled-coil region" evidence="1">
    <location>
        <begin position="9"/>
        <end position="59"/>
    </location>
</feature>